<proteinExistence type="predicted"/>
<evidence type="ECO:0000313" key="1">
    <source>
        <dbReference type="EMBL" id="KAK6969152.1"/>
    </source>
</evidence>
<sequence>MRAEDSGSETLHPLAIQELLDRCVDFLSGSPRDLVSASLVARSWVDIAQSNLYRAPHLSNYCFLYTDKTVLQFCSTVTASPRLLSYVRRLTIVSRFLSSPTIGKMSNLPFTRLDKLTLSLHHSCFLDTLKPLLQLPTLRTLEVDATSPDPLIMRVLLSVTLTIKHFDLRCARWQSCVDPRDYPVVRLKSLGVSLSNLGDDRPQSLAPNLLYPLDISHLKALILSDGRSIMWDTIPAQTKAMINFLEINGWLADGVDLSAFSNLAILRVTLHDQITVSLRRTLATIRSPHRLHTIVFCVEDPFEITDDIWKPLDIILSDSQISGCLIEFEAAAESYGSDNQIDVDFHAAVSRNTVSFGRLFSISVTNSSVSL</sequence>
<dbReference type="EMBL" id="JAWWNJ010000233">
    <property type="protein sequence ID" value="KAK6969152.1"/>
    <property type="molecule type" value="Genomic_DNA"/>
</dbReference>
<comment type="caution">
    <text evidence="1">The sequence shown here is derived from an EMBL/GenBank/DDBJ whole genome shotgun (WGS) entry which is preliminary data.</text>
</comment>
<dbReference type="Proteomes" id="UP001362999">
    <property type="component" value="Unassembled WGS sequence"/>
</dbReference>
<evidence type="ECO:0008006" key="3">
    <source>
        <dbReference type="Google" id="ProtNLM"/>
    </source>
</evidence>
<gene>
    <name evidence="1" type="ORF">R3P38DRAFT_2588661</name>
</gene>
<reference evidence="1 2" key="1">
    <citation type="journal article" date="2024" name="J Genomics">
        <title>Draft genome sequencing and assembly of Favolaschia claudopus CIRM-BRFM 2984 isolated from oak limbs.</title>
        <authorList>
            <person name="Navarro D."/>
            <person name="Drula E."/>
            <person name="Chaduli D."/>
            <person name="Cazenave R."/>
            <person name="Ahrendt S."/>
            <person name="Wang J."/>
            <person name="Lipzen A."/>
            <person name="Daum C."/>
            <person name="Barry K."/>
            <person name="Grigoriev I.V."/>
            <person name="Favel A."/>
            <person name="Rosso M.N."/>
            <person name="Martin F."/>
        </authorList>
    </citation>
    <scope>NUCLEOTIDE SEQUENCE [LARGE SCALE GENOMIC DNA]</scope>
    <source>
        <strain evidence="1 2">CIRM-BRFM 2984</strain>
    </source>
</reference>
<organism evidence="1 2">
    <name type="scientific">Favolaschia claudopus</name>
    <dbReference type="NCBI Taxonomy" id="2862362"/>
    <lineage>
        <taxon>Eukaryota</taxon>
        <taxon>Fungi</taxon>
        <taxon>Dikarya</taxon>
        <taxon>Basidiomycota</taxon>
        <taxon>Agaricomycotina</taxon>
        <taxon>Agaricomycetes</taxon>
        <taxon>Agaricomycetidae</taxon>
        <taxon>Agaricales</taxon>
        <taxon>Marasmiineae</taxon>
        <taxon>Mycenaceae</taxon>
        <taxon>Favolaschia</taxon>
    </lineage>
</organism>
<protein>
    <recommendedName>
        <fullName evidence="3">F-box domain-containing protein</fullName>
    </recommendedName>
</protein>
<keyword evidence="2" id="KW-1185">Reference proteome</keyword>
<accession>A0AAV9Z2L4</accession>
<dbReference type="AlphaFoldDB" id="A0AAV9Z2L4"/>
<name>A0AAV9Z2L4_9AGAR</name>
<evidence type="ECO:0000313" key="2">
    <source>
        <dbReference type="Proteomes" id="UP001362999"/>
    </source>
</evidence>